<dbReference type="EMBL" id="DF973852">
    <property type="protein sequence ID" value="GAU41215.1"/>
    <property type="molecule type" value="Genomic_DNA"/>
</dbReference>
<reference evidence="3" key="1">
    <citation type="journal article" date="2017" name="Front. Plant Sci.">
        <title>Climate Clever Clovers: New Paradigm to Reduce the Environmental Footprint of Ruminants by Breeding Low Methanogenic Forages Utilizing Haplotype Variation.</title>
        <authorList>
            <person name="Kaur P."/>
            <person name="Appels R."/>
            <person name="Bayer P.E."/>
            <person name="Keeble-Gagnere G."/>
            <person name="Wang J."/>
            <person name="Hirakawa H."/>
            <person name="Shirasawa K."/>
            <person name="Vercoe P."/>
            <person name="Stefanova K."/>
            <person name="Durmic Z."/>
            <person name="Nichols P."/>
            <person name="Revell C."/>
            <person name="Isobe S.N."/>
            <person name="Edwards D."/>
            <person name="Erskine W."/>
        </authorList>
    </citation>
    <scope>NUCLEOTIDE SEQUENCE [LARGE SCALE GENOMIC DNA]</scope>
    <source>
        <strain evidence="3">cv. Daliak</strain>
    </source>
</reference>
<evidence type="ECO:0000256" key="1">
    <source>
        <dbReference type="SAM" id="SignalP"/>
    </source>
</evidence>
<evidence type="ECO:0000313" key="2">
    <source>
        <dbReference type="EMBL" id="GAU41215.1"/>
    </source>
</evidence>
<feature type="signal peptide" evidence="1">
    <location>
        <begin position="1"/>
        <end position="20"/>
    </location>
</feature>
<sequence length="142" mass="15678">MACTIVIILSVLIWLYNYNGFSDIAPPAIEKLSSGLFQEATMSELYELVCKVKGLEPNEVTCIWDYFNLRKQSLLRNTNHQTLEDANIIMDHDILLDVSVDTNRSSHSGVHSMGNELALVPLEPQRSSVSIAGGPALSNAIM</sequence>
<proteinExistence type="predicted"/>
<organism evidence="2 3">
    <name type="scientific">Trifolium subterraneum</name>
    <name type="common">Subterranean clover</name>
    <dbReference type="NCBI Taxonomy" id="3900"/>
    <lineage>
        <taxon>Eukaryota</taxon>
        <taxon>Viridiplantae</taxon>
        <taxon>Streptophyta</taxon>
        <taxon>Embryophyta</taxon>
        <taxon>Tracheophyta</taxon>
        <taxon>Spermatophyta</taxon>
        <taxon>Magnoliopsida</taxon>
        <taxon>eudicotyledons</taxon>
        <taxon>Gunneridae</taxon>
        <taxon>Pentapetalae</taxon>
        <taxon>rosids</taxon>
        <taxon>fabids</taxon>
        <taxon>Fabales</taxon>
        <taxon>Fabaceae</taxon>
        <taxon>Papilionoideae</taxon>
        <taxon>50 kb inversion clade</taxon>
        <taxon>NPAAA clade</taxon>
        <taxon>Hologalegina</taxon>
        <taxon>IRL clade</taxon>
        <taxon>Trifolieae</taxon>
        <taxon>Trifolium</taxon>
    </lineage>
</organism>
<accession>A0A2Z6NZ25</accession>
<dbReference type="AlphaFoldDB" id="A0A2Z6NZ25"/>
<dbReference type="Proteomes" id="UP000242715">
    <property type="component" value="Unassembled WGS sequence"/>
</dbReference>
<protein>
    <submittedName>
        <fullName evidence="2">Uncharacterized protein</fullName>
    </submittedName>
</protein>
<gene>
    <name evidence="2" type="ORF">TSUD_128910</name>
</gene>
<name>A0A2Z6NZ25_TRISU</name>
<feature type="chain" id="PRO_5016443360" evidence="1">
    <location>
        <begin position="21"/>
        <end position="142"/>
    </location>
</feature>
<keyword evidence="1" id="KW-0732">Signal</keyword>
<evidence type="ECO:0000313" key="3">
    <source>
        <dbReference type="Proteomes" id="UP000242715"/>
    </source>
</evidence>
<dbReference type="OrthoDB" id="1436615at2759"/>
<keyword evidence="3" id="KW-1185">Reference proteome</keyword>